<sequence length="249" mass="27862">MLHCAGPHTGKLVKQVAACCLLLPRFLLTALMLWLLDFQCIRRRVLLTAREESTAEHEDPPLCVSDSNRMCTVESLRAVWHGQKLDYFKSAHLGCSAPNTEVVMLEGRRLCKILDFSQAYRRLAAQHVGIADFLLVYIEEAHPSDGWLSTDASYQIPQHQCLQDRLAAAQLMLQGAPGCRVVVDTMDNSSNAAYGAYFERLYIVLEGKVVYQGGRGPEGYKISELRMWLEQYQQGLMGTKGSGQVVIQV</sequence>
<evidence type="ECO:0000313" key="4">
    <source>
        <dbReference type="Proteomes" id="UP000694892"/>
    </source>
</evidence>
<keyword evidence="1" id="KW-0712">Selenocysteine</keyword>
<feature type="transmembrane region" description="Helical" evidence="2">
    <location>
        <begin position="12"/>
        <end position="36"/>
    </location>
</feature>
<dbReference type="OMA" id="CSXPPFM"/>
<organism evidence="3 4">
    <name type="scientific">Xenopus laevis</name>
    <name type="common">African clawed frog</name>
    <dbReference type="NCBI Taxonomy" id="8355"/>
    <lineage>
        <taxon>Eukaryota</taxon>
        <taxon>Metazoa</taxon>
        <taxon>Chordata</taxon>
        <taxon>Craniata</taxon>
        <taxon>Vertebrata</taxon>
        <taxon>Euteleostomi</taxon>
        <taxon>Amphibia</taxon>
        <taxon>Batrachia</taxon>
        <taxon>Anura</taxon>
        <taxon>Pipoidea</taxon>
        <taxon>Pipidae</taxon>
        <taxon>Xenopodinae</taxon>
        <taxon>Xenopus</taxon>
        <taxon>Xenopus</taxon>
    </lineage>
</organism>
<proteinExistence type="inferred from homology"/>
<keyword evidence="2" id="KW-0812">Transmembrane</keyword>
<dbReference type="InterPro" id="IPR000643">
    <property type="entry name" value="Iodothyronine_deiodinase"/>
</dbReference>
<keyword evidence="2" id="KW-0472">Membrane</keyword>
<protein>
    <recommendedName>
        <fullName evidence="1">Iodothyronine deiodinase</fullName>
    </recommendedName>
</protein>
<reference evidence="4" key="1">
    <citation type="journal article" date="2016" name="Nature">
        <title>Genome evolution in the allotetraploid frog Xenopus laevis.</title>
        <authorList>
            <person name="Session A.M."/>
            <person name="Uno Y."/>
            <person name="Kwon T."/>
            <person name="Chapman J.A."/>
            <person name="Toyoda A."/>
            <person name="Takahashi S."/>
            <person name="Fukui A."/>
            <person name="Hikosaka A."/>
            <person name="Suzuki A."/>
            <person name="Kondo M."/>
            <person name="van Heeringen S.J."/>
            <person name="Quigley I."/>
            <person name="Heinz S."/>
            <person name="Ogino H."/>
            <person name="Ochi H."/>
            <person name="Hellsten U."/>
            <person name="Lyons J.B."/>
            <person name="Simakov O."/>
            <person name="Putnam N."/>
            <person name="Stites J."/>
            <person name="Kuroki Y."/>
            <person name="Tanaka T."/>
            <person name="Michiue T."/>
            <person name="Watanabe M."/>
            <person name="Bogdanovic O."/>
            <person name="Lister R."/>
            <person name="Georgiou G."/>
            <person name="Paranjpe S.S."/>
            <person name="van Kruijsbergen I."/>
            <person name="Shu S."/>
            <person name="Carlson J."/>
            <person name="Kinoshita T."/>
            <person name="Ohta Y."/>
            <person name="Mawaribuchi S."/>
            <person name="Jenkins J."/>
            <person name="Grimwood J."/>
            <person name="Schmutz J."/>
            <person name="Mitros T."/>
            <person name="Mozaffari S.V."/>
            <person name="Suzuki Y."/>
            <person name="Haramoto Y."/>
            <person name="Yamamoto T.S."/>
            <person name="Takagi C."/>
            <person name="Heald R."/>
            <person name="Miller K."/>
            <person name="Haudenschild C."/>
            <person name="Kitzman J."/>
            <person name="Nakayama T."/>
            <person name="Izutsu Y."/>
            <person name="Robert J."/>
            <person name="Fortriede J."/>
            <person name="Burns K."/>
            <person name="Lotay V."/>
            <person name="Karimi K."/>
            <person name="Yasuoka Y."/>
            <person name="Dichmann D.S."/>
            <person name="Flajnik M.F."/>
            <person name="Houston D.W."/>
            <person name="Shendure J."/>
            <person name="DuPasquier L."/>
            <person name="Vize P.D."/>
            <person name="Zorn A.M."/>
            <person name="Ito M."/>
            <person name="Marcotte E.M."/>
            <person name="Wallingford J.B."/>
            <person name="Ito Y."/>
            <person name="Asashima M."/>
            <person name="Ueno N."/>
            <person name="Matsuda Y."/>
            <person name="Veenstra G.J."/>
            <person name="Fujiyama A."/>
            <person name="Harland R.M."/>
            <person name="Taira M."/>
            <person name="Rokhsar D.S."/>
        </authorList>
    </citation>
    <scope>NUCLEOTIDE SEQUENCE [LARGE SCALE GENOMIC DNA]</scope>
    <source>
        <strain evidence="4">J</strain>
    </source>
</reference>
<dbReference type="GO" id="GO:0004800">
    <property type="term" value="F:thyroxine 5'-deiodinase activity"/>
    <property type="evidence" value="ECO:0007669"/>
    <property type="project" value="InterPro"/>
</dbReference>
<evidence type="ECO:0000313" key="3">
    <source>
        <dbReference type="EMBL" id="OCT68396.1"/>
    </source>
</evidence>
<dbReference type="PIRSF" id="PIRSF001330">
    <property type="entry name" value="IOD"/>
    <property type="match status" value="1"/>
</dbReference>
<dbReference type="GO" id="GO:0042446">
    <property type="term" value="P:hormone biosynthetic process"/>
    <property type="evidence" value="ECO:0007669"/>
    <property type="project" value="UniProtKB-KW"/>
</dbReference>
<dbReference type="Proteomes" id="UP000694892">
    <property type="component" value="Chromosome 8L"/>
</dbReference>
<dbReference type="GO" id="GO:0042403">
    <property type="term" value="P:thyroid hormone metabolic process"/>
    <property type="evidence" value="ECO:0007669"/>
    <property type="project" value="TreeGrafter"/>
</dbReference>
<dbReference type="FunFam" id="3.40.30.10:FF:000324">
    <property type="entry name" value="Iodothyronine deiodinase"/>
    <property type="match status" value="1"/>
</dbReference>
<accession>A0A974C883</accession>
<evidence type="ECO:0000256" key="1">
    <source>
        <dbReference type="RuleBase" id="RU000676"/>
    </source>
</evidence>
<keyword evidence="1" id="KW-0893">Thyroid hormones biosynthesis</keyword>
<comment type="function">
    <text evidence="1">Responsible for the deiodination of T4 (3,5,3',5'-tetraiodothyronine).</text>
</comment>
<dbReference type="Pfam" id="PF00837">
    <property type="entry name" value="T4_deiodinase"/>
    <property type="match status" value="1"/>
</dbReference>
<gene>
    <name evidence="3" type="ORF">XELAEV_18039695mg</name>
</gene>
<dbReference type="PANTHER" id="PTHR11781">
    <property type="entry name" value="IODOTHYRONINE DEIODINASE"/>
    <property type="match status" value="1"/>
</dbReference>
<dbReference type="AlphaFoldDB" id="A0A974C883"/>
<dbReference type="Gene3D" id="3.40.30.10">
    <property type="entry name" value="Glutaredoxin"/>
    <property type="match status" value="1"/>
</dbReference>
<keyword evidence="2" id="KW-1133">Transmembrane helix</keyword>
<dbReference type="EMBL" id="CM004480">
    <property type="protein sequence ID" value="OCT68396.1"/>
    <property type="molecule type" value="Genomic_DNA"/>
</dbReference>
<comment type="similarity">
    <text evidence="1">Belongs to the iodothyronine deiodinase family.</text>
</comment>
<keyword evidence="1" id="KW-0560">Oxidoreductase</keyword>
<evidence type="ECO:0000256" key="2">
    <source>
        <dbReference type="SAM" id="Phobius"/>
    </source>
</evidence>
<name>A0A974C883_XENLA</name>
<dbReference type="InterPro" id="IPR027252">
    <property type="entry name" value="Iodothyronine_deiodinase_I/III"/>
</dbReference>
<dbReference type="PANTHER" id="PTHR11781:SF4">
    <property type="entry name" value="THYROXINE 5-DEIODINASE"/>
    <property type="match status" value="1"/>
</dbReference>
<dbReference type="PIRSF" id="PIRSF500144">
    <property type="entry name" value="IODI_III"/>
    <property type="match status" value="1"/>
</dbReference>